<comment type="caution">
    <text evidence="13">The sequence shown here is derived from an EMBL/GenBank/DDBJ whole genome shotgun (WGS) entry which is preliminary data.</text>
</comment>
<dbReference type="PANTHER" id="PTHR28259:SF1">
    <property type="entry name" value="FLUORIDE EXPORT PROTEIN 1-RELATED"/>
    <property type="match status" value="1"/>
</dbReference>
<dbReference type="Pfam" id="PF02537">
    <property type="entry name" value="CRCB"/>
    <property type="match status" value="1"/>
</dbReference>
<gene>
    <name evidence="12" type="primary">fluC</name>
    <name evidence="12" type="synonym">crcB</name>
    <name evidence="13" type="ORF">EV699_10972</name>
</gene>
<evidence type="ECO:0000256" key="10">
    <source>
        <dbReference type="ARBA" id="ARBA00035120"/>
    </source>
</evidence>
<keyword evidence="14" id="KW-1185">Reference proteome</keyword>
<keyword evidence="3" id="KW-0997">Cell inner membrane</keyword>
<dbReference type="AlphaFoldDB" id="A0A4R2LED1"/>
<keyword evidence="6 12" id="KW-0915">Sodium</keyword>
<dbReference type="GO" id="GO:0005886">
    <property type="term" value="C:plasma membrane"/>
    <property type="evidence" value="ECO:0007669"/>
    <property type="project" value="UniProtKB-SubCell"/>
</dbReference>
<proteinExistence type="inferred from homology"/>
<comment type="function">
    <text evidence="12">Fluoride-specific ion channel. Important for reducing fluoride concentration in the cell, thus reducing its toxicity.</text>
</comment>
<dbReference type="NCBIfam" id="TIGR00494">
    <property type="entry name" value="crcB"/>
    <property type="match status" value="1"/>
</dbReference>
<feature type="transmembrane region" description="Helical" evidence="12">
    <location>
        <begin position="12"/>
        <end position="32"/>
    </location>
</feature>
<feature type="binding site" evidence="12">
    <location>
        <position position="89"/>
    </location>
    <ligand>
        <name>Na(+)</name>
        <dbReference type="ChEBI" id="CHEBI:29101"/>
        <note>structural</note>
    </ligand>
</feature>
<keyword evidence="12" id="KW-0813">Transport</keyword>
<name>A0A4R2LED1_9GAMM</name>
<feature type="transmembrane region" description="Helical" evidence="12">
    <location>
        <begin position="109"/>
        <end position="136"/>
    </location>
</feature>
<reference evidence="13 14" key="1">
    <citation type="submission" date="2019-03" db="EMBL/GenBank/DDBJ databases">
        <title>Genomic Encyclopedia of Type Strains, Phase IV (KMG-IV): sequencing the most valuable type-strain genomes for metagenomic binning, comparative biology and taxonomic classification.</title>
        <authorList>
            <person name="Goeker M."/>
        </authorList>
    </citation>
    <scope>NUCLEOTIDE SEQUENCE [LARGE SCALE GENOMIC DNA]</scope>
    <source>
        <strain evidence="13 14">DSM 25287</strain>
    </source>
</reference>
<comment type="similarity">
    <text evidence="10 12">Belongs to the fluoride channel Fluc/FEX (TC 1.A.43) family.</text>
</comment>
<feature type="transmembrane region" description="Helical" evidence="12">
    <location>
        <begin position="44"/>
        <end position="66"/>
    </location>
</feature>
<keyword evidence="8 12" id="KW-0472">Membrane</keyword>
<dbReference type="Proteomes" id="UP000295765">
    <property type="component" value="Unassembled WGS sequence"/>
</dbReference>
<evidence type="ECO:0000256" key="7">
    <source>
        <dbReference type="ARBA" id="ARBA00023065"/>
    </source>
</evidence>
<evidence type="ECO:0000313" key="13">
    <source>
        <dbReference type="EMBL" id="TCO81231.1"/>
    </source>
</evidence>
<protein>
    <recommendedName>
        <fullName evidence="12">Fluoride-specific ion channel FluC</fullName>
    </recommendedName>
</protein>
<dbReference type="HAMAP" id="MF_00454">
    <property type="entry name" value="FluC"/>
    <property type="match status" value="1"/>
</dbReference>
<evidence type="ECO:0000256" key="3">
    <source>
        <dbReference type="ARBA" id="ARBA00022519"/>
    </source>
</evidence>
<evidence type="ECO:0000256" key="11">
    <source>
        <dbReference type="ARBA" id="ARBA00035585"/>
    </source>
</evidence>
<evidence type="ECO:0000256" key="9">
    <source>
        <dbReference type="ARBA" id="ARBA00023303"/>
    </source>
</evidence>
<keyword evidence="12" id="KW-0479">Metal-binding</keyword>
<evidence type="ECO:0000256" key="4">
    <source>
        <dbReference type="ARBA" id="ARBA00022692"/>
    </source>
</evidence>
<accession>A0A4R2LED1</accession>
<evidence type="ECO:0000256" key="1">
    <source>
        <dbReference type="ARBA" id="ARBA00004651"/>
    </source>
</evidence>
<evidence type="ECO:0000256" key="5">
    <source>
        <dbReference type="ARBA" id="ARBA00022989"/>
    </source>
</evidence>
<dbReference type="GO" id="GO:0062054">
    <property type="term" value="F:fluoride channel activity"/>
    <property type="evidence" value="ECO:0007669"/>
    <property type="project" value="UniProtKB-UniRule"/>
</dbReference>
<evidence type="ECO:0000256" key="6">
    <source>
        <dbReference type="ARBA" id="ARBA00023053"/>
    </source>
</evidence>
<comment type="catalytic activity">
    <reaction evidence="11">
        <text>fluoride(in) = fluoride(out)</text>
        <dbReference type="Rhea" id="RHEA:76159"/>
        <dbReference type="ChEBI" id="CHEBI:17051"/>
    </reaction>
    <physiologicalReaction direction="left-to-right" evidence="11">
        <dbReference type="Rhea" id="RHEA:76160"/>
    </physiologicalReaction>
</comment>
<feature type="binding site" evidence="12">
    <location>
        <position position="86"/>
    </location>
    <ligand>
        <name>Na(+)</name>
        <dbReference type="ChEBI" id="CHEBI:29101"/>
        <note>structural</note>
    </ligand>
</feature>
<dbReference type="GO" id="GO:0140114">
    <property type="term" value="P:cellular detoxification of fluoride"/>
    <property type="evidence" value="ECO:0007669"/>
    <property type="project" value="UniProtKB-UniRule"/>
</dbReference>
<evidence type="ECO:0000313" key="14">
    <source>
        <dbReference type="Proteomes" id="UP000295765"/>
    </source>
</evidence>
<dbReference type="PANTHER" id="PTHR28259">
    <property type="entry name" value="FLUORIDE EXPORT PROTEIN 1-RELATED"/>
    <property type="match status" value="1"/>
</dbReference>
<dbReference type="NCBIfam" id="NF010792">
    <property type="entry name" value="PRK14196.1"/>
    <property type="match status" value="1"/>
</dbReference>
<comment type="activity regulation">
    <text evidence="12">Na(+) is not transported, but it plays an essential structural role and its presence is essential for fluoride channel function.</text>
</comment>
<dbReference type="GO" id="GO:0046872">
    <property type="term" value="F:metal ion binding"/>
    <property type="evidence" value="ECO:0007669"/>
    <property type="project" value="UniProtKB-KW"/>
</dbReference>
<keyword evidence="5 12" id="KW-1133">Transmembrane helix</keyword>
<comment type="subcellular location">
    <subcellularLocation>
        <location evidence="1 12">Cell membrane</location>
        <topology evidence="1 12">Multi-pass membrane protein</topology>
    </subcellularLocation>
</comment>
<keyword evidence="4 12" id="KW-0812">Transmembrane</keyword>
<keyword evidence="9 12" id="KW-0407">Ion channel</keyword>
<feature type="transmembrane region" description="Helical" evidence="12">
    <location>
        <begin position="78"/>
        <end position="103"/>
    </location>
</feature>
<sequence>MARFPGTGWNMGLMGFVAVGVGAALGAWLRWWLGLRLNPLFATLPLGTLAANLAGGYLMGLALGGFGHWQALPPEWRLFVATGFLGGLTTFSTFSAEVVTLLLRGEAAWAALAVLAHGGGSFVLTWLGILTVNLLLQALRGA</sequence>
<dbReference type="InterPro" id="IPR003691">
    <property type="entry name" value="FluC"/>
</dbReference>
<dbReference type="EMBL" id="SLWY01000009">
    <property type="protein sequence ID" value="TCO81231.1"/>
    <property type="molecule type" value="Genomic_DNA"/>
</dbReference>
<evidence type="ECO:0000256" key="12">
    <source>
        <dbReference type="HAMAP-Rule" id="MF_00454"/>
    </source>
</evidence>
<keyword evidence="2 12" id="KW-1003">Cell membrane</keyword>
<keyword evidence="7 12" id="KW-0406">Ion transport</keyword>
<organism evidence="13 14">
    <name type="scientific">Plasticicumulans lactativorans</name>
    <dbReference type="NCBI Taxonomy" id="1133106"/>
    <lineage>
        <taxon>Bacteria</taxon>
        <taxon>Pseudomonadati</taxon>
        <taxon>Pseudomonadota</taxon>
        <taxon>Gammaproteobacteria</taxon>
        <taxon>Candidatus Competibacteraceae</taxon>
        <taxon>Plasticicumulans</taxon>
    </lineage>
</organism>
<evidence type="ECO:0000256" key="2">
    <source>
        <dbReference type="ARBA" id="ARBA00022475"/>
    </source>
</evidence>
<evidence type="ECO:0000256" key="8">
    <source>
        <dbReference type="ARBA" id="ARBA00023136"/>
    </source>
</evidence>